<dbReference type="AlphaFoldDB" id="A0A265B7M5"/>
<evidence type="ECO:0000313" key="17">
    <source>
        <dbReference type="EMBL" id="HAC6835525.1"/>
    </source>
</evidence>
<dbReference type="EMBL" id="AAKPVV010000009">
    <property type="protein sequence ID" value="ECU4039343.1"/>
    <property type="molecule type" value="Genomic_DNA"/>
</dbReference>
<evidence type="ECO:0000313" key="15">
    <source>
        <dbReference type="EMBL" id="ECU4149733.1"/>
    </source>
</evidence>
<dbReference type="EMBL" id="AAKNEL010000015">
    <property type="protein sequence ID" value="ECT5682276.1"/>
    <property type="molecule type" value="Genomic_DNA"/>
</dbReference>
<evidence type="ECO:0000313" key="18">
    <source>
        <dbReference type="EMBL" id="MKI13032.1"/>
    </source>
</evidence>
<reference evidence="1" key="2">
    <citation type="submission" date="2018-07" db="EMBL/GenBank/DDBJ databases">
        <authorList>
            <consortium name="GenomeTrakr network: Whole genome sequencing for foodborne pathogen traceback"/>
        </authorList>
    </citation>
    <scope>NUCLEOTIDE SEQUENCE</scope>
    <source>
        <strain evidence="1">CVM-N26926</strain>
        <strain evidence="11">FSIS11808379</strain>
        <strain evidence="15">FSIS11813702</strain>
        <strain evidence="12">FSIS31800647</strain>
        <strain evidence="14">FSIS31800960</strain>
    </source>
</reference>
<dbReference type="EMBL" id="AAHHIP010000008">
    <property type="protein sequence ID" value="EBW5869118.1"/>
    <property type="molecule type" value="Genomic_DNA"/>
</dbReference>
<reference evidence="16" key="4">
    <citation type="submission" date="2018-07" db="EMBL/GenBank/DDBJ databases">
        <authorList>
            <consortium name="NCBI Pathogen Detection Project"/>
        </authorList>
    </citation>
    <scope>NUCLEOTIDE SEQUENCE</scope>
    <source>
        <strain evidence="17">11-3463</strain>
        <strain evidence="16">IVB 588/24</strain>
    </source>
</reference>
<dbReference type="EMBL" id="DAAMGI010000003">
    <property type="protein sequence ID" value="HAC6545803.1"/>
    <property type="molecule type" value="Genomic_DNA"/>
</dbReference>
<dbReference type="EMBL" id="AAHQKH010000002">
    <property type="protein sequence ID" value="EBZ2121357.1"/>
    <property type="molecule type" value="Genomic_DNA"/>
</dbReference>
<dbReference type="EMBL" id="AAHMUO010000199">
    <property type="protein sequence ID" value="EBX9824166.1"/>
    <property type="molecule type" value="Genomic_DNA"/>
</dbReference>
<dbReference type="EMBL" id="AAHOQO010000005">
    <property type="protein sequence ID" value="EBY6542036.1"/>
    <property type="molecule type" value="Genomic_DNA"/>
</dbReference>
<evidence type="ECO:0000313" key="7">
    <source>
        <dbReference type="EMBL" id="ECA5968043.1"/>
    </source>
</evidence>
<dbReference type="EMBL" id="AAKJHO010000002">
    <property type="protein sequence ID" value="ECS3497099.1"/>
    <property type="molecule type" value="Genomic_DNA"/>
</dbReference>
<dbReference type="Proteomes" id="UP000839931">
    <property type="component" value="Unassembled WGS sequence"/>
</dbReference>
<evidence type="ECO:0000313" key="1">
    <source>
        <dbReference type="EMBL" id="EBW5869118.1"/>
    </source>
</evidence>
<evidence type="ECO:0000313" key="16">
    <source>
        <dbReference type="EMBL" id="HAC6545803.1"/>
    </source>
</evidence>
<dbReference type="EMBL" id="AAHOPA010000005">
    <property type="protein sequence ID" value="EBY6337912.1"/>
    <property type="molecule type" value="Genomic_DNA"/>
</dbReference>
<organism evidence="8">
    <name type="scientific">Salmonella enterica subsp. enterica serovar Heidelberg</name>
    <dbReference type="NCBI Taxonomy" id="611"/>
    <lineage>
        <taxon>Bacteria</taxon>
        <taxon>Pseudomonadati</taxon>
        <taxon>Pseudomonadota</taxon>
        <taxon>Gammaproteobacteria</taxon>
        <taxon>Enterobacterales</taxon>
        <taxon>Enterobacteriaceae</taxon>
        <taxon>Salmonella</taxon>
    </lineage>
</organism>
<evidence type="ECO:0000313" key="13">
    <source>
        <dbReference type="EMBL" id="ECT5682276.1"/>
    </source>
</evidence>
<dbReference type="EMBL" id="AAKLTA010000034">
    <property type="protein sequence ID" value="ECT1131466.1"/>
    <property type="molecule type" value="Genomic_DNA"/>
</dbReference>
<evidence type="ECO:0000313" key="12">
    <source>
        <dbReference type="EMBL" id="ECT1131466.1"/>
    </source>
</evidence>
<evidence type="ECO:0000313" key="4">
    <source>
        <dbReference type="EMBL" id="EBY6337912.1"/>
    </source>
</evidence>
<dbReference type="EMBL" id="RUBA01000003">
    <property type="protein sequence ID" value="MKI13032.1"/>
    <property type="molecule type" value="Genomic_DNA"/>
</dbReference>
<dbReference type="EMBL" id="AAHMQS010000005">
    <property type="protein sequence ID" value="EBX9256642.1"/>
    <property type="molecule type" value="Genomic_DNA"/>
</dbReference>
<gene>
    <name evidence="10" type="ORF">A3113_08310</name>
    <name evidence="13" type="ORF">A3X74_13590</name>
    <name evidence="1" type="ORF">AUB17_10015</name>
    <name evidence="14" type="ORF">D3E19_12480</name>
    <name evidence="15" type="ORF">D3M36_04485</name>
    <name evidence="4" type="ORF">D5O51_09775</name>
    <name evidence="5" type="ORF">D5P26_07685</name>
    <name evidence="18" type="ORF">D6R61_04735</name>
    <name evidence="6" type="ORF">D8R42_04635</name>
    <name evidence="11" type="ORF">DKO38_04865</name>
    <name evidence="2" type="ORF">DT169_08705</name>
    <name evidence="12" type="ORF">DTE65_13725</name>
    <name evidence="3" type="ORF">DUB47_22210</name>
    <name evidence="7" type="ORF">EMN89_01120</name>
    <name evidence="8" type="ORF">EQG90_08150</name>
    <name evidence="9" type="ORF">EWB82_01700</name>
    <name evidence="16" type="ORF">G0B22_05655</name>
    <name evidence="17" type="ORF">G0D67_21630</name>
</gene>
<dbReference type="EMBL" id="AAKPWI010000003">
    <property type="protein sequence ID" value="ECU4149733.1"/>
    <property type="molecule type" value="Genomic_DNA"/>
</dbReference>
<reference evidence="16" key="1">
    <citation type="journal article" date="2018" name="Genome Biol.">
        <title>SKESA: strategic k-mer extension for scrupulous assemblies.</title>
        <authorList>
            <person name="Souvorov A."/>
            <person name="Agarwala R."/>
            <person name="Lipman D.J."/>
        </authorList>
    </citation>
    <scope>NUCLEOTIDE SEQUENCE</scope>
    <source>
        <strain evidence="17">11-3463</strain>
        <strain evidence="16">IVB 588/24</strain>
    </source>
</reference>
<dbReference type="EMBL" id="AAKLCA010000004">
    <property type="protein sequence ID" value="ECS9054123.1"/>
    <property type="molecule type" value="Genomic_DNA"/>
</dbReference>
<reference evidence="8" key="5">
    <citation type="submission" date="2019-01" db="EMBL/GenBank/DDBJ databases">
        <authorList>
            <person name="Ashton P.M."/>
            <person name="Dallman T."/>
            <person name="Nair S."/>
            <person name="De Pinna E."/>
            <person name="Peters T."/>
            <person name="Grant K."/>
        </authorList>
    </citation>
    <scope>NUCLEOTIDE SEQUENCE</scope>
    <source>
        <strain evidence="3">366325</strain>
        <strain evidence="2">370942</strain>
        <strain evidence="18">528468</strain>
        <strain evidence="6">534028</strain>
        <strain evidence="8">570840</strain>
        <strain evidence="5">577882</strain>
        <strain evidence="4">590848</strain>
        <strain evidence="7">658614</strain>
        <strain evidence="9">676386</strain>
    </source>
</reference>
<dbReference type="EMBL" id="AAHVPS010000005">
    <property type="protein sequence ID" value="ECA8224944.1"/>
    <property type="molecule type" value="Genomic_DNA"/>
</dbReference>
<proteinExistence type="predicted"/>
<evidence type="ECO:0000313" key="6">
    <source>
        <dbReference type="EMBL" id="EBZ2121357.1"/>
    </source>
</evidence>
<evidence type="ECO:0000313" key="8">
    <source>
        <dbReference type="EMBL" id="ECA8224944.1"/>
    </source>
</evidence>
<protein>
    <submittedName>
        <fullName evidence="8">Uncharacterized protein</fullName>
    </submittedName>
</protein>
<dbReference type="Proteomes" id="UP000839523">
    <property type="component" value="Unassembled WGS sequence"/>
</dbReference>
<reference evidence="10" key="3">
    <citation type="submission" date="2018-07" db="EMBL/GenBank/DDBJ databases">
        <authorList>
            <consortium name="NARMS: The National Antimicrobial Resistance Monitoring System"/>
        </authorList>
    </citation>
    <scope>NUCLEOTIDE SEQUENCE</scope>
    <source>
        <strain evidence="13">CVM N56255</strain>
        <strain evidence="10">CVM N57743F</strain>
    </source>
</reference>
<evidence type="ECO:0000313" key="3">
    <source>
        <dbReference type="EMBL" id="EBX9824166.1"/>
    </source>
</evidence>
<accession>A0A265B7M5</accession>
<name>A0A265B7M5_SALET</name>
<dbReference type="EMBL" id="DAAMIW010000061">
    <property type="protein sequence ID" value="HAC6835525.1"/>
    <property type="molecule type" value="Genomic_DNA"/>
</dbReference>
<evidence type="ECO:0000313" key="5">
    <source>
        <dbReference type="EMBL" id="EBY6542036.1"/>
    </source>
</evidence>
<evidence type="ECO:0000313" key="11">
    <source>
        <dbReference type="EMBL" id="ECS9054123.1"/>
    </source>
</evidence>
<evidence type="ECO:0000313" key="9">
    <source>
        <dbReference type="EMBL" id="ECB3077087.1"/>
    </source>
</evidence>
<evidence type="ECO:0000313" key="10">
    <source>
        <dbReference type="EMBL" id="ECS3497099.1"/>
    </source>
</evidence>
<dbReference type="EMBL" id="AAHXDU010000001">
    <property type="protein sequence ID" value="ECB3077087.1"/>
    <property type="molecule type" value="Genomic_DNA"/>
</dbReference>
<comment type="caution">
    <text evidence="8">The sequence shown here is derived from an EMBL/GenBank/DDBJ whole genome shotgun (WGS) entry which is preliminary data.</text>
</comment>
<sequence length="71" mass="8517">MCRFVLQHSLSIQTRRELLSDYTQSNDNTISCTNEMYVRKRLSLYFMIREISLFVLYRIINSQEGIAHIQK</sequence>
<dbReference type="EMBL" id="AAHUWF010000001">
    <property type="protein sequence ID" value="ECA5968043.1"/>
    <property type="molecule type" value="Genomic_DNA"/>
</dbReference>
<evidence type="ECO:0000313" key="2">
    <source>
        <dbReference type="EMBL" id="EBX9256642.1"/>
    </source>
</evidence>
<evidence type="ECO:0000313" key="14">
    <source>
        <dbReference type="EMBL" id="ECU4039343.1"/>
    </source>
</evidence>